<organism evidence="2 3">
    <name type="scientific">Ancylostoma ceylanicum</name>
    <dbReference type="NCBI Taxonomy" id="53326"/>
    <lineage>
        <taxon>Eukaryota</taxon>
        <taxon>Metazoa</taxon>
        <taxon>Ecdysozoa</taxon>
        <taxon>Nematoda</taxon>
        <taxon>Chromadorea</taxon>
        <taxon>Rhabditida</taxon>
        <taxon>Rhabditina</taxon>
        <taxon>Rhabditomorpha</taxon>
        <taxon>Strongyloidea</taxon>
        <taxon>Ancylostomatidae</taxon>
        <taxon>Ancylostomatinae</taxon>
        <taxon>Ancylostoma</taxon>
    </lineage>
</organism>
<keyword evidence="3" id="KW-1185">Reference proteome</keyword>
<dbReference type="AlphaFoldDB" id="A0A016VE33"/>
<dbReference type="EMBL" id="JARK01001348">
    <property type="protein sequence ID" value="EYC25297.1"/>
    <property type="molecule type" value="Genomic_DNA"/>
</dbReference>
<sequence length="172" mass="19295">MMGAMSLINSVITPAVMTPAFMATPTPAVRPKNPVVVFRRSTEWIFFEGFIPKVFICPNILVHRPKQPISPVPKRNNFGARSEDCSHQSTKISSAKAYQLWGQEFRSSHQSSTQLTPEQLIAAHTRAAYSSHQSNYTVRSQDHESIRFIPTPGKPSPENTWKQLSATSQRQS</sequence>
<evidence type="ECO:0000313" key="2">
    <source>
        <dbReference type="EMBL" id="EYC25297.1"/>
    </source>
</evidence>
<reference evidence="3" key="1">
    <citation type="journal article" date="2015" name="Nat. Genet.">
        <title>The genome and transcriptome of the zoonotic hookworm Ancylostoma ceylanicum identify infection-specific gene families.</title>
        <authorList>
            <person name="Schwarz E.M."/>
            <person name="Hu Y."/>
            <person name="Antoshechkin I."/>
            <person name="Miller M.M."/>
            <person name="Sternberg P.W."/>
            <person name="Aroian R.V."/>
        </authorList>
    </citation>
    <scope>NUCLEOTIDE SEQUENCE</scope>
    <source>
        <strain evidence="3">HY135</strain>
    </source>
</reference>
<feature type="compositionally biased region" description="Polar residues" evidence="1">
    <location>
        <begin position="157"/>
        <end position="172"/>
    </location>
</feature>
<accession>A0A016VE33</accession>
<name>A0A016VE33_9BILA</name>
<dbReference type="Proteomes" id="UP000024635">
    <property type="component" value="Unassembled WGS sequence"/>
</dbReference>
<comment type="caution">
    <text evidence="2">The sequence shown here is derived from an EMBL/GenBank/DDBJ whole genome shotgun (WGS) entry which is preliminary data.</text>
</comment>
<feature type="region of interest" description="Disordered" evidence="1">
    <location>
        <begin position="132"/>
        <end position="172"/>
    </location>
</feature>
<proteinExistence type="predicted"/>
<evidence type="ECO:0000313" key="3">
    <source>
        <dbReference type="Proteomes" id="UP000024635"/>
    </source>
</evidence>
<protein>
    <submittedName>
        <fullName evidence="2">Uncharacterized protein</fullName>
    </submittedName>
</protein>
<evidence type="ECO:0000256" key="1">
    <source>
        <dbReference type="SAM" id="MobiDB-lite"/>
    </source>
</evidence>
<gene>
    <name evidence="2" type="primary">Acey_s0012.g1810</name>
    <name evidence="2" type="ORF">Y032_0012g1810</name>
</gene>